<sequence>MSQVPQQGFVPEKVQEFNRRASQEISDVQQKVVLRNQNHSQENTPKKELTASGEKQKNNEKEAKLEPQKSKHEATNYSPAHRQSLEIKNPFSSHYHRSSRAHGHFEMGPRGLDYSPHRMGLEFSPSRIRDLGAQRSTSIHGHELTDGMMKGPEYFGHRNPHFGSQIVPGGINAAHPDVVFRHDYYGHIGFSPPRTSRFSSQEYLNAPGQYGRWPDYRTEYRQRRRSSQDLHSIGQSAESGDCFEIMNICRGRRVRGGLRGAKGKENRVKLGQRRVARQGATHDRSHSWVQWRNVCISTSANDFRGYGLGL</sequence>
<evidence type="ECO:0000313" key="2">
    <source>
        <dbReference type="EMBL" id="GBP04666.1"/>
    </source>
</evidence>
<feature type="region of interest" description="Disordered" evidence="1">
    <location>
        <begin position="20"/>
        <end position="83"/>
    </location>
</feature>
<evidence type="ECO:0000313" key="3">
    <source>
        <dbReference type="Proteomes" id="UP000299102"/>
    </source>
</evidence>
<reference evidence="2 3" key="1">
    <citation type="journal article" date="2019" name="Commun. Biol.">
        <title>The bagworm genome reveals a unique fibroin gene that provides high tensile strength.</title>
        <authorList>
            <person name="Kono N."/>
            <person name="Nakamura H."/>
            <person name="Ohtoshi R."/>
            <person name="Tomita M."/>
            <person name="Numata K."/>
            <person name="Arakawa K."/>
        </authorList>
    </citation>
    <scope>NUCLEOTIDE SEQUENCE [LARGE SCALE GENOMIC DNA]</scope>
</reference>
<gene>
    <name evidence="2" type="ORF">EVAR_3987_1</name>
</gene>
<comment type="caution">
    <text evidence="2">The sequence shown here is derived from an EMBL/GenBank/DDBJ whole genome shotgun (WGS) entry which is preliminary data.</text>
</comment>
<name>A0A4C1SRY0_EUMVA</name>
<dbReference type="OrthoDB" id="7468678at2759"/>
<dbReference type="Proteomes" id="UP000299102">
    <property type="component" value="Unassembled WGS sequence"/>
</dbReference>
<dbReference type="AlphaFoldDB" id="A0A4C1SRY0"/>
<feature type="compositionally biased region" description="Polar residues" evidence="1">
    <location>
        <begin position="23"/>
        <end position="43"/>
    </location>
</feature>
<keyword evidence="3" id="KW-1185">Reference proteome</keyword>
<dbReference type="EMBL" id="BGZK01000014">
    <property type="protein sequence ID" value="GBP04666.1"/>
    <property type="molecule type" value="Genomic_DNA"/>
</dbReference>
<protein>
    <submittedName>
        <fullName evidence="2">Uncharacterized protein</fullName>
    </submittedName>
</protein>
<organism evidence="2 3">
    <name type="scientific">Eumeta variegata</name>
    <name type="common">Bagworm moth</name>
    <name type="synonym">Eumeta japonica</name>
    <dbReference type="NCBI Taxonomy" id="151549"/>
    <lineage>
        <taxon>Eukaryota</taxon>
        <taxon>Metazoa</taxon>
        <taxon>Ecdysozoa</taxon>
        <taxon>Arthropoda</taxon>
        <taxon>Hexapoda</taxon>
        <taxon>Insecta</taxon>
        <taxon>Pterygota</taxon>
        <taxon>Neoptera</taxon>
        <taxon>Endopterygota</taxon>
        <taxon>Lepidoptera</taxon>
        <taxon>Glossata</taxon>
        <taxon>Ditrysia</taxon>
        <taxon>Tineoidea</taxon>
        <taxon>Psychidae</taxon>
        <taxon>Oiketicinae</taxon>
        <taxon>Eumeta</taxon>
    </lineage>
</organism>
<evidence type="ECO:0000256" key="1">
    <source>
        <dbReference type="SAM" id="MobiDB-lite"/>
    </source>
</evidence>
<proteinExistence type="predicted"/>
<feature type="compositionally biased region" description="Basic and acidic residues" evidence="1">
    <location>
        <begin position="44"/>
        <end position="74"/>
    </location>
</feature>
<accession>A0A4C1SRY0</accession>